<feature type="compositionally biased region" description="Polar residues" evidence="1">
    <location>
        <begin position="24"/>
        <end position="34"/>
    </location>
</feature>
<dbReference type="EMBL" id="GADI01005555">
    <property type="protein sequence ID" value="JAA68253.1"/>
    <property type="molecule type" value="mRNA"/>
</dbReference>
<organism evidence="2">
    <name type="scientific">Ixodes ricinus</name>
    <name type="common">Common tick</name>
    <name type="synonym">Acarus ricinus</name>
    <dbReference type="NCBI Taxonomy" id="34613"/>
    <lineage>
        <taxon>Eukaryota</taxon>
        <taxon>Metazoa</taxon>
        <taxon>Ecdysozoa</taxon>
        <taxon>Arthropoda</taxon>
        <taxon>Chelicerata</taxon>
        <taxon>Arachnida</taxon>
        <taxon>Acari</taxon>
        <taxon>Parasitiformes</taxon>
        <taxon>Ixodida</taxon>
        <taxon>Ixodoidea</taxon>
        <taxon>Ixodidae</taxon>
        <taxon>Ixodinae</taxon>
        <taxon>Ixodes</taxon>
    </lineage>
</organism>
<dbReference type="GO" id="GO:0016740">
    <property type="term" value="F:transferase activity"/>
    <property type="evidence" value="ECO:0007669"/>
    <property type="project" value="UniProtKB-KW"/>
</dbReference>
<evidence type="ECO:0000256" key="1">
    <source>
        <dbReference type="SAM" id="MobiDB-lite"/>
    </source>
</evidence>
<protein>
    <submittedName>
        <fullName evidence="2">Putative acetyl-coa acetyltransferase</fullName>
    </submittedName>
</protein>
<accession>A0A0K8RBN1</accession>
<sequence>MGYSFACNLVDGLPANCRRPPISSGPSTPSQKSQGGLAGNDSQLCRVKSFSLPPTGPKRGAFCTDNVDSSQQRCHVESAYERSSGVSSGSIGEVVASFFNVAVQLFAVPPITAPLHVSKKATTRRKRRNY</sequence>
<reference evidence="2" key="1">
    <citation type="submission" date="2012-12" db="EMBL/GenBank/DDBJ databases">
        <title>Identification and characterization of a phenylalanine ammonia-lyase gene family in Isatis indigotica Fort.</title>
        <authorList>
            <person name="Liu Q."/>
            <person name="Chen J."/>
            <person name="Zhou X."/>
            <person name="Di P."/>
            <person name="Xiao Y."/>
            <person name="Xuan H."/>
            <person name="Zhang L."/>
            <person name="Chen W."/>
        </authorList>
    </citation>
    <scope>NUCLEOTIDE SEQUENCE</scope>
    <source>
        <tissue evidence="2">Salivary gland</tissue>
    </source>
</reference>
<evidence type="ECO:0000313" key="2">
    <source>
        <dbReference type="EMBL" id="JAA68253.1"/>
    </source>
</evidence>
<feature type="region of interest" description="Disordered" evidence="1">
    <location>
        <begin position="18"/>
        <end position="68"/>
    </location>
</feature>
<keyword evidence="2" id="KW-0808">Transferase</keyword>
<name>A0A0K8RBN1_IXORI</name>
<proteinExistence type="evidence at transcript level"/>
<dbReference type="AlphaFoldDB" id="A0A0K8RBN1"/>